<dbReference type="SUPFAM" id="SSF116734">
    <property type="entry name" value="DNA methylase specificity domain"/>
    <property type="match status" value="2"/>
</dbReference>
<feature type="domain" description="Type I restriction modification DNA specificity" evidence="4">
    <location>
        <begin position="18"/>
        <end position="172"/>
    </location>
</feature>
<keyword evidence="5" id="KW-0540">Nuclease</keyword>
<organism evidence="5">
    <name type="scientific">Pricia antarctica</name>
    <dbReference type="NCBI Taxonomy" id="641691"/>
    <lineage>
        <taxon>Bacteria</taxon>
        <taxon>Pseudomonadati</taxon>
        <taxon>Bacteroidota</taxon>
        <taxon>Flavobacteriia</taxon>
        <taxon>Flavobacteriales</taxon>
        <taxon>Flavobacteriaceae</taxon>
        <taxon>Pricia</taxon>
    </lineage>
</organism>
<evidence type="ECO:0000313" key="5">
    <source>
        <dbReference type="EMBL" id="HEA20805.1"/>
    </source>
</evidence>
<evidence type="ECO:0000256" key="3">
    <source>
        <dbReference type="ARBA" id="ARBA00023125"/>
    </source>
</evidence>
<proteinExistence type="inferred from homology"/>
<keyword evidence="2" id="KW-0680">Restriction system</keyword>
<dbReference type="Proteomes" id="UP000886191">
    <property type="component" value="Unassembled WGS sequence"/>
</dbReference>
<name>A0A831VML2_9FLAO</name>
<protein>
    <submittedName>
        <fullName evidence="5">Restriction endonuclease</fullName>
    </submittedName>
</protein>
<evidence type="ECO:0000256" key="2">
    <source>
        <dbReference type="ARBA" id="ARBA00022747"/>
    </source>
</evidence>
<comment type="caution">
    <text evidence="5">The sequence shown here is derived from an EMBL/GenBank/DDBJ whole genome shotgun (WGS) entry which is preliminary data.</text>
</comment>
<reference evidence="5" key="1">
    <citation type="journal article" date="2020" name="mSystems">
        <title>Genome- and Community-Level Interaction Insights into Carbon Utilization and Element Cycling Functions of Hydrothermarchaeota in Hydrothermal Sediment.</title>
        <authorList>
            <person name="Zhou Z."/>
            <person name="Liu Y."/>
            <person name="Xu W."/>
            <person name="Pan J."/>
            <person name="Luo Z.H."/>
            <person name="Li M."/>
        </authorList>
    </citation>
    <scope>NUCLEOTIDE SEQUENCE [LARGE SCALE GENOMIC DNA]</scope>
    <source>
        <strain evidence="5">HyVt-345</strain>
    </source>
</reference>
<dbReference type="GO" id="GO:0003677">
    <property type="term" value="F:DNA binding"/>
    <property type="evidence" value="ECO:0007669"/>
    <property type="project" value="UniProtKB-KW"/>
</dbReference>
<dbReference type="InterPro" id="IPR044946">
    <property type="entry name" value="Restrct_endonuc_typeI_TRD_sf"/>
</dbReference>
<keyword evidence="5" id="KW-0255">Endonuclease</keyword>
<feature type="domain" description="Type I restriction modification DNA specificity" evidence="4">
    <location>
        <begin position="196"/>
        <end position="352"/>
    </location>
</feature>
<accession>A0A831VML2</accession>
<dbReference type="GO" id="GO:0004519">
    <property type="term" value="F:endonuclease activity"/>
    <property type="evidence" value="ECO:0007669"/>
    <property type="project" value="UniProtKB-KW"/>
</dbReference>
<dbReference type="Gene3D" id="3.90.220.20">
    <property type="entry name" value="DNA methylase specificity domains"/>
    <property type="match status" value="2"/>
</dbReference>
<evidence type="ECO:0000259" key="4">
    <source>
        <dbReference type="Pfam" id="PF01420"/>
    </source>
</evidence>
<keyword evidence="5" id="KW-0378">Hydrolase</keyword>
<dbReference type="AlphaFoldDB" id="A0A831VML2"/>
<comment type="similarity">
    <text evidence="1">Belongs to the type-I restriction system S methylase family.</text>
</comment>
<dbReference type="Pfam" id="PF01420">
    <property type="entry name" value="Methylase_S"/>
    <property type="match status" value="2"/>
</dbReference>
<sequence length="362" mass="41984">MNIYSKKQNKMDLDLKKKEWKEFDFKEIFPKIQRGKRLRKADHKKGKTPYVSSTASNNGVDGHISNNEGVRIFSNCLSLANSGSVGACFYQPFEFVASDHVTKLENSNFNKYVYLFLSSVVSRISEKYSFNREINDTRIKKEKILLPVNVKGEPDYEFMERFMRDLEMKSLNKYKKYISLKINDIEWGGVISLSEIEWKEFEIGKLFNLSQGKSKGLNHLNKIKSGVNYLGATNQNNGVLCQVEKDEKLMHRGNGIAFIRNGEGSMGYSVYKEEDFIATSDISVGYNQNLNRHIGLFITTVADKVRGKYNFGYKRSGNRLKKEKILLPINEHNDPDYSFMEDYMKRLEYNKLNDYLKIKQTV</sequence>
<dbReference type="EMBL" id="DRGL01000025">
    <property type="protein sequence ID" value="HEA20805.1"/>
    <property type="molecule type" value="Genomic_DNA"/>
</dbReference>
<keyword evidence="3" id="KW-0238">DNA-binding</keyword>
<evidence type="ECO:0000256" key="1">
    <source>
        <dbReference type="ARBA" id="ARBA00010923"/>
    </source>
</evidence>
<gene>
    <name evidence="5" type="ORF">ENH87_07790</name>
</gene>
<dbReference type="InterPro" id="IPR000055">
    <property type="entry name" value="Restrct_endonuc_typeI_TRD"/>
</dbReference>
<dbReference type="GO" id="GO:0009307">
    <property type="term" value="P:DNA restriction-modification system"/>
    <property type="evidence" value="ECO:0007669"/>
    <property type="project" value="UniProtKB-KW"/>
</dbReference>